<evidence type="ECO:0000313" key="3">
    <source>
        <dbReference type="EMBL" id="GAA4045889.1"/>
    </source>
</evidence>
<dbReference type="InterPro" id="IPR004408">
    <property type="entry name" value="Biotin_CoA_COase_ligase"/>
</dbReference>
<sequence length="243" mass="27618">MNLIKLDAIESTNDFLKEMSRSQIVENFTVVIAKNQTKGKGQMGATWETESGKNLIMSILVKEVLKDIDEIFHLNVAVALSVIKALEPLNLPKLSIKWPNDIMAENKKIGGILIENSFKSDNKIESIIGIGLNVNQINFDNLPKASSLSLLKEKEFDLNEILEKLFFQIKKQCSLLLSNQHDFLWNEYHKNLFKLNTPIAFSDNENNQFMGIIQGVNFEGRLEVLLNDDSVKTFGVKEIQMLF</sequence>
<proteinExistence type="predicted"/>
<dbReference type="GO" id="GO:0016874">
    <property type="term" value="F:ligase activity"/>
    <property type="evidence" value="ECO:0007669"/>
    <property type="project" value="UniProtKB-KW"/>
</dbReference>
<dbReference type="PROSITE" id="PS51733">
    <property type="entry name" value="BPL_LPL_CATALYTIC"/>
    <property type="match status" value="1"/>
</dbReference>
<dbReference type="PANTHER" id="PTHR12835:SF5">
    <property type="entry name" value="BIOTIN--PROTEIN LIGASE"/>
    <property type="match status" value="1"/>
</dbReference>
<dbReference type="EMBL" id="BAABCS010000006">
    <property type="protein sequence ID" value="GAA4045889.1"/>
    <property type="molecule type" value="Genomic_DNA"/>
</dbReference>
<dbReference type="InterPro" id="IPR045864">
    <property type="entry name" value="aa-tRNA-synth_II/BPL/LPL"/>
</dbReference>
<reference evidence="4" key="1">
    <citation type="journal article" date="2019" name="Int. J. Syst. Evol. Microbiol.">
        <title>The Global Catalogue of Microorganisms (GCM) 10K type strain sequencing project: providing services to taxonomists for standard genome sequencing and annotation.</title>
        <authorList>
            <consortium name="The Broad Institute Genomics Platform"/>
            <consortium name="The Broad Institute Genome Sequencing Center for Infectious Disease"/>
            <person name="Wu L."/>
            <person name="Ma J."/>
        </authorList>
    </citation>
    <scope>NUCLEOTIDE SEQUENCE [LARGE SCALE GENOMIC DNA]</scope>
    <source>
        <strain evidence="4">JCM 17068</strain>
    </source>
</reference>
<dbReference type="SUPFAM" id="SSF55681">
    <property type="entry name" value="Class II aaRS and biotin synthetases"/>
    <property type="match status" value="1"/>
</dbReference>
<dbReference type="Pfam" id="PF03099">
    <property type="entry name" value="BPL_LplA_LipB"/>
    <property type="match status" value="1"/>
</dbReference>
<protein>
    <submittedName>
        <fullName evidence="3">Biotin--[acetyl-CoA-carboxylase] ligase</fullName>
    </submittedName>
</protein>
<keyword evidence="4" id="KW-1185">Reference proteome</keyword>
<keyword evidence="1 3" id="KW-0436">Ligase</keyword>
<organism evidence="3 4">
    <name type="scientific">Flavobacterium chungnamense</name>
    <dbReference type="NCBI Taxonomy" id="706182"/>
    <lineage>
        <taxon>Bacteria</taxon>
        <taxon>Pseudomonadati</taxon>
        <taxon>Bacteroidota</taxon>
        <taxon>Flavobacteriia</taxon>
        <taxon>Flavobacteriales</taxon>
        <taxon>Flavobacteriaceae</taxon>
        <taxon>Flavobacterium</taxon>
    </lineage>
</organism>
<evidence type="ECO:0000313" key="4">
    <source>
        <dbReference type="Proteomes" id="UP001500426"/>
    </source>
</evidence>
<dbReference type="CDD" id="cd16442">
    <property type="entry name" value="BPL"/>
    <property type="match status" value="1"/>
</dbReference>
<accession>A0ABP7UKF3</accession>
<evidence type="ECO:0000256" key="1">
    <source>
        <dbReference type="ARBA" id="ARBA00022598"/>
    </source>
</evidence>
<gene>
    <name evidence="3" type="ORF">GCM10022388_09150</name>
</gene>
<dbReference type="Proteomes" id="UP001500426">
    <property type="component" value="Unassembled WGS sequence"/>
</dbReference>
<dbReference type="Gene3D" id="3.30.930.10">
    <property type="entry name" value="Bira Bifunctional Protein, Domain 2"/>
    <property type="match status" value="1"/>
</dbReference>
<dbReference type="InterPro" id="IPR004143">
    <property type="entry name" value="BPL_LPL_catalytic"/>
</dbReference>
<feature type="domain" description="BPL/LPL catalytic" evidence="2">
    <location>
        <begin position="1"/>
        <end position="177"/>
    </location>
</feature>
<comment type="caution">
    <text evidence="3">The sequence shown here is derived from an EMBL/GenBank/DDBJ whole genome shotgun (WGS) entry which is preliminary data.</text>
</comment>
<evidence type="ECO:0000259" key="2">
    <source>
        <dbReference type="PROSITE" id="PS51733"/>
    </source>
</evidence>
<dbReference type="RefSeq" id="WP_345091286.1">
    <property type="nucleotide sequence ID" value="NZ_BAABCS010000006.1"/>
</dbReference>
<dbReference type="NCBIfam" id="TIGR00121">
    <property type="entry name" value="birA_ligase"/>
    <property type="match status" value="1"/>
</dbReference>
<dbReference type="PANTHER" id="PTHR12835">
    <property type="entry name" value="BIOTIN PROTEIN LIGASE"/>
    <property type="match status" value="1"/>
</dbReference>
<name>A0ABP7UKF3_9FLAO</name>